<dbReference type="Pfam" id="PF00782">
    <property type="entry name" value="DSPc"/>
    <property type="match status" value="1"/>
</dbReference>
<dbReference type="PROSITE" id="PS00383">
    <property type="entry name" value="TYR_PHOSPHATASE_1"/>
    <property type="match status" value="1"/>
</dbReference>
<evidence type="ECO:0000313" key="7">
    <source>
        <dbReference type="EMBL" id="ODQ63095.1"/>
    </source>
</evidence>
<organism evidence="7 8">
    <name type="scientific">Nadsonia fulvescens var. elongata DSM 6958</name>
    <dbReference type="NCBI Taxonomy" id="857566"/>
    <lineage>
        <taxon>Eukaryota</taxon>
        <taxon>Fungi</taxon>
        <taxon>Dikarya</taxon>
        <taxon>Ascomycota</taxon>
        <taxon>Saccharomycotina</taxon>
        <taxon>Dipodascomycetes</taxon>
        <taxon>Dipodascales</taxon>
        <taxon>Dipodascales incertae sedis</taxon>
        <taxon>Nadsonia</taxon>
    </lineage>
</organism>
<evidence type="ECO:0000256" key="3">
    <source>
        <dbReference type="ARBA" id="ARBA00022801"/>
    </source>
</evidence>
<dbReference type="InterPro" id="IPR000387">
    <property type="entry name" value="Tyr_Pase_dom"/>
</dbReference>
<reference evidence="7 8" key="1">
    <citation type="journal article" date="2016" name="Proc. Natl. Acad. Sci. U.S.A.">
        <title>Comparative genomics of biotechnologically important yeasts.</title>
        <authorList>
            <person name="Riley R."/>
            <person name="Haridas S."/>
            <person name="Wolfe K.H."/>
            <person name="Lopes M.R."/>
            <person name="Hittinger C.T."/>
            <person name="Goeker M."/>
            <person name="Salamov A.A."/>
            <person name="Wisecaver J.H."/>
            <person name="Long T.M."/>
            <person name="Calvey C.H."/>
            <person name="Aerts A.L."/>
            <person name="Barry K.W."/>
            <person name="Choi C."/>
            <person name="Clum A."/>
            <person name="Coughlan A.Y."/>
            <person name="Deshpande S."/>
            <person name="Douglass A.P."/>
            <person name="Hanson S.J."/>
            <person name="Klenk H.-P."/>
            <person name="LaButti K.M."/>
            <person name="Lapidus A."/>
            <person name="Lindquist E.A."/>
            <person name="Lipzen A.M."/>
            <person name="Meier-Kolthoff J.P."/>
            <person name="Ohm R.A."/>
            <person name="Otillar R.P."/>
            <person name="Pangilinan J.L."/>
            <person name="Peng Y."/>
            <person name="Rokas A."/>
            <person name="Rosa C.A."/>
            <person name="Scheuner C."/>
            <person name="Sibirny A.A."/>
            <person name="Slot J.C."/>
            <person name="Stielow J.B."/>
            <person name="Sun H."/>
            <person name="Kurtzman C.P."/>
            <person name="Blackwell M."/>
            <person name="Grigoriev I.V."/>
            <person name="Jeffries T.W."/>
        </authorList>
    </citation>
    <scope>NUCLEOTIDE SEQUENCE [LARGE SCALE GENOMIC DNA]</scope>
    <source>
        <strain evidence="7 8">DSM 6958</strain>
    </source>
</reference>
<comment type="similarity">
    <text evidence="1">Belongs to the protein-tyrosine phosphatase family. Non-receptor class dual specificity subfamily.</text>
</comment>
<proteinExistence type="inferred from homology"/>
<dbReference type="GO" id="GO:0033550">
    <property type="term" value="F:MAP kinase tyrosine phosphatase activity"/>
    <property type="evidence" value="ECO:0007669"/>
    <property type="project" value="TreeGrafter"/>
</dbReference>
<dbReference type="InterPro" id="IPR029021">
    <property type="entry name" value="Prot-tyrosine_phosphatase-like"/>
</dbReference>
<dbReference type="Proteomes" id="UP000095009">
    <property type="component" value="Unassembled WGS sequence"/>
</dbReference>
<dbReference type="InterPro" id="IPR000340">
    <property type="entry name" value="Dual-sp_phosphatase_cat-dom"/>
</dbReference>
<gene>
    <name evidence="7" type="ORF">NADFUDRAFT_53743</name>
</gene>
<keyword evidence="8" id="KW-1185">Reference proteome</keyword>
<dbReference type="PANTHER" id="PTHR10159:SF519">
    <property type="entry name" value="DUAL SPECIFICITY PROTEIN PHOSPHATASE MPK3"/>
    <property type="match status" value="1"/>
</dbReference>
<keyword evidence="4" id="KW-0904">Protein phosphatase</keyword>
<dbReference type="Gene3D" id="3.90.190.10">
    <property type="entry name" value="Protein tyrosine phosphatase superfamily"/>
    <property type="match status" value="1"/>
</dbReference>
<dbReference type="GO" id="GO:0008330">
    <property type="term" value="F:protein tyrosine/threonine phosphatase activity"/>
    <property type="evidence" value="ECO:0007669"/>
    <property type="project" value="TreeGrafter"/>
</dbReference>
<evidence type="ECO:0000256" key="1">
    <source>
        <dbReference type="ARBA" id="ARBA00008601"/>
    </source>
</evidence>
<dbReference type="InterPro" id="IPR020422">
    <property type="entry name" value="TYR_PHOSPHATASE_DUAL_dom"/>
</dbReference>
<dbReference type="GO" id="GO:0043409">
    <property type="term" value="P:negative regulation of MAPK cascade"/>
    <property type="evidence" value="ECO:0007669"/>
    <property type="project" value="TreeGrafter"/>
</dbReference>
<dbReference type="GO" id="GO:0005737">
    <property type="term" value="C:cytoplasm"/>
    <property type="evidence" value="ECO:0007669"/>
    <property type="project" value="TreeGrafter"/>
</dbReference>
<dbReference type="EC" id="3.1.3.48" evidence="2"/>
<dbReference type="GO" id="GO:0017017">
    <property type="term" value="F:MAP kinase tyrosine/serine/threonine phosphatase activity"/>
    <property type="evidence" value="ECO:0007669"/>
    <property type="project" value="TreeGrafter"/>
</dbReference>
<evidence type="ECO:0000256" key="2">
    <source>
        <dbReference type="ARBA" id="ARBA00013064"/>
    </source>
</evidence>
<keyword evidence="3" id="KW-0378">Hydrolase</keyword>
<dbReference type="SUPFAM" id="SSF52799">
    <property type="entry name" value="(Phosphotyrosine protein) phosphatases II"/>
    <property type="match status" value="1"/>
</dbReference>
<protein>
    <recommendedName>
        <fullName evidence="2">protein-tyrosine-phosphatase</fullName>
        <ecNumber evidence="2">3.1.3.48</ecNumber>
    </recommendedName>
</protein>
<dbReference type="OrthoDB" id="2017893at2759"/>
<evidence type="ECO:0000259" key="6">
    <source>
        <dbReference type="PROSITE" id="PS50056"/>
    </source>
</evidence>
<evidence type="ECO:0000313" key="8">
    <source>
        <dbReference type="Proteomes" id="UP000095009"/>
    </source>
</evidence>
<dbReference type="EMBL" id="KV454416">
    <property type="protein sequence ID" value="ODQ63095.1"/>
    <property type="molecule type" value="Genomic_DNA"/>
</dbReference>
<dbReference type="CDD" id="cd14498">
    <property type="entry name" value="DSP"/>
    <property type="match status" value="1"/>
</dbReference>
<evidence type="ECO:0000256" key="4">
    <source>
        <dbReference type="ARBA" id="ARBA00022912"/>
    </source>
</evidence>
<dbReference type="PROSITE" id="PS50054">
    <property type="entry name" value="TYR_PHOSPHATASE_DUAL"/>
    <property type="match status" value="1"/>
</dbReference>
<accession>A0A1E3PCG2</accession>
<dbReference type="STRING" id="857566.A0A1E3PCG2"/>
<dbReference type="PROSITE" id="PS50056">
    <property type="entry name" value="TYR_PHOSPHATASE_2"/>
    <property type="match status" value="1"/>
</dbReference>
<dbReference type="AlphaFoldDB" id="A0A1E3PCG2"/>
<dbReference type="InterPro" id="IPR016130">
    <property type="entry name" value="Tyr_Pase_AS"/>
</dbReference>
<evidence type="ECO:0000259" key="5">
    <source>
        <dbReference type="PROSITE" id="PS50054"/>
    </source>
</evidence>
<feature type="domain" description="Tyrosine-protein phosphatase" evidence="5">
    <location>
        <begin position="4"/>
        <end position="158"/>
    </location>
</feature>
<name>A0A1E3PCG2_9ASCO</name>
<dbReference type="SMART" id="SM00195">
    <property type="entry name" value="DSPc"/>
    <property type="match status" value="1"/>
</dbReference>
<sequence>MALHLVSVQPNIYVGSILALTSPVTLESRRVAAVVSLVSGPLPAAYQATLDRVKTRICHLHVDVEDEENVNILQYIELINAFIDDTTAAIDSENGPSVLIHCMAGISRSATVAIAYLMWKHQLDYETVFKSVKSQRTVISPNPAFVAQLRLYEQWQWVITGNPLYKLWLSDRIPRGSKVPLDVINSRYAKLKL</sequence>
<dbReference type="PANTHER" id="PTHR10159">
    <property type="entry name" value="DUAL SPECIFICITY PROTEIN PHOSPHATASE"/>
    <property type="match status" value="1"/>
</dbReference>
<feature type="domain" description="Tyrosine specific protein phosphatases" evidence="6">
    <location>
        <begin position="73"/>
        <end position="136"/>
    </location>
</feature>